<reference evidence="2" key="1">
    <citation type="journal article" date="2019" name="Int. J. Syst. Evol. Microbiol.">
        <title>The Global Catalogue of Microorganisms (GCM) 10K type strain sequencing project: providing services to taxonomists for standard genome sequencing and annotation.</title>
        <authorList>
            <consortium name="The Broad Institute Genomics Platform"/>
            <consortium name="The Broad Institute Genome Sequencing Center for Infectious Disease"/>
            <person name="Wu L."/>
            <person name="Ma J."/>
        </authorList>
    </citation>
    <scope>NUCLEOTIDE SEQUENCE [LARGE SCALE GENOMIC DNA]</scope>
    <source>
        <strain evidence="2">CGMCC 4.7181</strain>
    </source>
</reference>
<proteinExistence type="predicted"/>
<accession>A0ABQ2MVQ2</accession>
<dbReference type="Proteomes" id="UP000638043">
    <property type="component" value="Unassembled WGS sequence"/>
</dbReference>
<comment type="caution">
    <text evidence="1">The sequence shown here is derived from an EMBL/GenBank/DDBJ whole genome shotgun (WGS) entry which is preliminary data.</text>
</comment>
<dbReference type="RefSeq" id="WP_188699472.1">
    <property type="nucleotide sequence ID" value="NZ_BMMQ01000001.1"/>
</dbReference>
<sequence length="53" mass="5958">MDDLDAGYPPRRLVWSEVRDLLDMTGCVDVAELIGALEAYRDDPPFPNEPIPL</sequence>
<organism evidence="1 2">
    <name type="scientific">Microbacterium nanhaiense</name>
    <dbReference type="NCBI Taxonomy" id="1301026"/>
    <lineage>
        <taxon>Bacteria</taxon>
        <taxon>Bacillati</taxon>
        <taxon>Actinomycetota</taxon>
        <taxon>Actinomycetes</taxon>
        <taxon>Micrococcales</taxon>
        <taxon>Microbacteriaceae</taxon>
        <taxon>Microbacterium</taxon>
    </lineage>
</organism>
<gene>
    <name evidence="1" type="ORF">GCM10010910_01610</name>
</gene>
<dbReference type="EMBL" id="BMMQ01000001">
    <property type="protein sequence ID" value="GGO59202.1"/>
    <property type="molecule type" value="Genomic_DNA"/>
</dbReference>
<evidence type="ECO:0000313" key="2">
    <source>
        <dbReference type="Proteomes" id="UP000638043"/>
    </source>
</evidence>
<protein>
    <submittedName>
        <fullName evidence="1">Uncharacterized protein</fullName>
    </submittedName>
</protein>
<evidence type="ECO:0000313" key="1">
    <source>
        <dbReference type="EMBL" id="GGO59202.1"/>
    </source>
</evidence>
<keyword evidence="2" id="KW-1185">Reference proteome</keyword>
<name>A0ABQ2MVQ2_9MICO</name>